<comment type="cofactor">
    <cofactor evidence="1">
        <name>Mg(2+)</name>
        <dbReference type="ChEBI" id="CHEBI:18420"/>
    </cofactor>
</comment>
<evidence type="ECO:0000256" key="12">
    <source>
        <dbReference type="ARBA" id="ARBA00043086"/>
    </source>
</evidence>
<dbReference type="EC" id="2.5.1.58" evidence="4"/>
<dbReference type="Pfam" id="PF01239">
    <property type="entry name" value="PPTA"/>
    <property type="match status" value="5"/>
</dbReference>
<dbReference type="GO" id="GO:0005953">
    <property type="term" value="C:CAAX-protein geranylgeranyltransferase complex"/>
    <property type="evidence" value="ECO:0007669"/>
    <property type="project" value="TreeGrafter"/>
</dbReference>
<dbReference type="GO" id="GO:0004660">
    <property type="term" value="F:protein farnesyltransferase activity"/>
    <property type="evidence" value="ECO:0007669"/>
    <property type="project" value="UniProtKB-EC"/>
</dbReference>
<dbReference type="GO" id="GO:0005965">
    <property type="term" value="C:protein farnesyltransferase complex"/>
    <property type="evidence" value="ECO:0007669"/>
    <property type="project" value="TreeGrafter"/>
</dbReference>
<dbReference type="InterPro" id="IPR002088">
    <property type="entry name" value="Prenyl_trans_a"/>
</dbReference>
<proteinExistence type="inferred from homology"/>
<dbReference type="EMBL" id="HBFB01005282">
    <property type="protein sequence ID" value="CAD8668226.1"/>
    <property type="molecule type" value="Transcribed_RNA"/>
</dbReference>
<name>A0A7S0R5Z1_9CHLO</name>
<evidence type="ECO:0000256" key="8">
    <source>
        <dbReference type="ARBA" id="ARBA00022842"/>
    </source>
</evidence>
<comment type="similarity">
    <text evidence="2">Belongs to the protein prenyltransferase subunit alpha family.</text>
</comment>
<evidence type="ECO:0000256" key="13">
    <source>
        <dbReference type="ARBA" id="ARBA00043219"/>
    </source>
</evidence>
<dbReference type="GO" id="GO:0004662">
    <property type="term" value="F:CAAX-protein geranylgeranyltransferase activity"/>
    <property type="evidence" value="ECO:0007669"/>
    <property type="project" value="UniProtKB-EC"/>
</dbReference>
<evidence type="ECO:0000256" key="5">
    <source>
        <dbReference type="ARBA" id="ARBA00022602"/>
    </source>
</evidence>
<reference evidence="14" key="1">
    <citation type="submission" date="2021-01" db="EMBL/GenBank/DDBJ databases">
        <authorList>
            <person name="Corre E."/>
            <person name="Pelletier E."/>
            <person name="Niang G."/>
            <person name="Scheremetjew M."/>
            <person name="Finn R."/>
            <person name="Kale V."/>
            <person name="Holt S."/>
            <person name="Cochrane G."/>
            <person name="Meng A."/>
            <person name="Brown T."/>
            <person name="Cohen L."/>
        </authorList>
    </citation>
    <scope>NUCLEOTIDE SEQUENCE</scope>
    <source>
        <strain evidence="14">SAG 11-49</strain>
    </source>
</reference>
<accession>A0A7S0R5Z1</accession>
<evidence type="ECO:0000256" key="10">
    <source>
        <dbReference type="ARBA" id="ARBA00041392"/>
    </source>
</evidence>
<keyword evidence="8" id="KW-0460">Magnesium</keyword>
<organism evidence="14">
    <name type="scientific">Chlamydomonas leiostraca</name>
    <dbReference type="NCBI Taxonomy" id="1034604"/>
    <lineage>
        <taxon>Eukaryota</taxon>
        <taxon>Viridiplantae</taxon>
        <taxon>Chlorophyta</taxon>
        <taxon>core chlorophytes</taxon>
        <taxon>Chlorophyceae</taxon>
        <taxon>CS clade</taxon>
        <taxon>Chlamydomonadales</taxon>
        <taxon>Chlamydomonadaceae</taxon>
        <taxon>Chlamydomonas</taxon>
    </lineage>
</organism>
<evidence type="ECO:0000313" key="14">
    <source>
        <dbReference type="EMBL" id="CAD8668226.1"/>
    </source>
</evidence>
<evidence type="ECO:0000256" key="1">
    <source>
        <dbReference type="ARBA" id="ARBA00001946"/>
    </source>
</evidence>
<evidence type="ECO:0000256" key="3">
    <source>
        <dbReference type="ARBA" id="ARBA00012700"/>
    </source>
</evidence>
<gene>
    <name evidence="14" type="ORF">CLEI1391_LOCUS2952</name>
</gene>
<evidence type="ECO:0000256" key="4">
    <source>
        <dbReference type="ARBA" id="ARBA00012702"/>
    </source>
</evidence>
<dbReference type="AlphaFoldDB" id="A0A7S0R5Z1"/>
<keyword evidence="6" id="KW-0808">Transferase</keyword>
<dbReference type="SUPFAM" id="SSF48439">
    <property type="entry name" value="Protein prenylyltransferase"/>
    <property type="match status" value="1"/>
</dbReference>
<evidence type="ECO:0000256" key="7">
    <source>
        <dbReference type="ARBA" id="ARBA00022737"/>
    </source>
</evidence>
<dbReference type="PANTHER" id="PTHR11129">
    <property type="entry name" value="PROTEIN FARNESYLTRANSFERASE ALPHA SUBUNIT/RAB GERANYLGERANYL TRANSFERASE ALPHA SUBUNIT"/>
    <property type="match status" value="1"/>
</dbReference>
<dbReference type="PROSITE" id="PS51147">
    <property type="entry name" value="PFTA"/>
    <property type="match status" value="5"/>
</dbReference>
<evidence type="ECO:0000256" key="2">
    <source>
        <dbReference type="ARBA" id="ARBA00006734"/>
    </source>
</evidence>
<keyword evidence="5" id="KW-0637">Prenyltransferase</keyword>
<evidence type="ECO:0000256" key="6">
    <source>
        <dbReference type="ARBA" id="ARBA00022679"/>
    </source>
</evidence>
<keyword evidence="7" id="KW-0677">Repeat</keyword>
<dbReference type="EC" id="2.5.1.59" evidence="3"/>
<evidence type="ECO:0000256" key="11">
    <source>
        <dbReference type="ARBA" id="ARBA00042436"/>
    </source>
</evidence>
<sequence>MSSEEYVEEVPYAQRPEWSDMQPLELSEGVPVVSIQYFANHKEQLAYFRAVMAKGEKSERALALTADMIHRNQADYTAWEYRWQCLNELGKDMSCEYEFTDPIMADNAKNYQLWNHRRKCMLAQGSSAAQRELQVAEDALRVDEKNYHAWAHRQAAVQAYGGALWELELAFSGTMISKDVRNNSAWNQRAFAVQHQLREVAALGDAAASQRALTELIDRELQYISAKIELAPRNESVWNYLRGLFLLPGMPAHAMGLYEQVYVLCKEALLDAPSCPPALDVMSEYYLHLACVHAQHLAHLQHASPPSPADIDKAKASVQQAAQSATTLLNHLLISDPIRTMYWNHRQRDLDTLVASLGLGPDAQPAAAAAMA</sequence>
<evidence type="ECO:0000256" key="9">
    <source>
        <dbReference type="ARBA" id="ARBA00040965"/>
    </source>
</evidence>
<dbReference type="PANTHER" id="PTHR11129:SF1">
    <property type="entry name" value="PROTEIN FARNESYLTRANSFERASE_GERANYLGERANYLTRANSFERASE TYPE-1 SUBUNIT ALPHA"/>
    <property type="match status" value="1"/>
</dbReference>
<dbReference type="Gene3D" id="1.25.40.120">
    <property type="entry name" value="Protein prenylyltransferase"/>
    <property type="match status" value="1"/>
</dbReference>
<protein>
    <recommendedName>
        <fullName evidence="9">Protein farnesyltransferase/geranylgeranyltransferase type-1 subunit alpha</fullName>
        <ecNumber evidence="4">2.5.1.58</ecNumber>
        <ecNumber evidence="3">2.5.1.59</ecNumber>
    </recommendedName>
    <alternativeName>
        <fullName evidence="12">CAAX farnesyltransferase subunit alpha</fullName>
    </alternativeName>
    <alternativeName>
        <fullName evidence="11">FTase-alpha</fullName>
    </alternativeName>
    <alternativeName>
        <fullName evidence="10">Ras proteins prenyltransferase subunit alpha</fullName>
    </alternativeName>
    <alternativeName>
        <fullName evidence="13">Type I protein geranyl-geranyltransferase subunit alpha</fullName>
    </alternativeName>
</protein>